<dbReference type="InterPro" id="IPR003661">
    <property type="entry name" value="HisK_dim/P_dom"/>
</dbReference>
<evidence type="ECO:0000256" key="4">
    <source>
        <dbReference type="ARBA" id="ARBA00022679"/>
    </source>
</evidence>
<evidence type="ECO:0000256" key="5">
    <source>
        <dbReference type="ARBA" id="ARBA00022777"/>
    </source>
</evidence>
<dbReference type="Gene3D" id="3.30.450.20">
    <property type="entry name" value="PAS domain"/>
    <property type="match status" value="2"/>
</dbReference>
<dbReference type="CDD" id="cd00075">
    <property type="entry name" value="HATPase"/>
    <property type="match status" value="1"/>
</dbReference>
<dbReference type="NCBIfam" id="TIGR00229">
    <property type="entry name" value="sensory_box"/>
    <property type="match status" value="1"/>
</dbReference>
<dbReference type="Gene3D" id="1.10.287.130">
    <property type="match status" value="1"/>
</dbReference>
<dbReference type="OrthoDB" id="9762798at2"/>
<keyword evidence="4" id="KW-0808">Transferase</keyword>
<dbReference type="PROSITE" id="PS50109">
    <property type="entry name" value="HIS_KIN"/>
    <property type="match status" value="1"/>
</dbReference>
<dbReference type="Pfam" id="PF08448">
    <property type="entry name" value="PAS_4"/>
    <property type="match status" value="1"/>
</dbReference>
<dbReference type="Pfam" id="PF08447">
    <property type="entry name" value="PAS_3"/>
    <property type="match status" value="1"/>
</dbReference>
<dbReference type="SMART" id="SM00388">
    <property type="entry name" value="HisKA"/>
    <property type="match status" value="1"/>
</dbReference>
<dbReference type="InterPro" id="IPR004358">
    <property type="entry name" value="Sig_transdc_His_kin-like_C"/>
</dbReference>
<keyword evidence="9" id="KW-1185">Reference proteome</keyword>
<keyword evidence="5" id="KW-0418">Kinase</keyword>
<dbReference type="CDD" id="cd00082">
    <property type="entry name" value="HisKA"/>
    <property type="match status" value="1"/>
</dbReference>
<dbReference type="InterPro" id="IPR035965">
    <property type="entry name" value="PAS-like_dom_sf"/>
</dbReference>
<dbReference type="SUPFAM" id="SSF47384">
    <property type="entry name" value="Homodimeric domain of signal transducing histidine kinase"/>
    <property type="match status" value="1"/>
</dbReference>
<accession>A0A5C6X5I9</accession>
<evidence type="ECO:0000259" key="6">
    <source>
        <dbReference type="PROSITE" id="PS50109"/>
    </source>
</evidence>
<protein>
    <recommendedName>
        <fullName evidence="2">histidine kinase</fullName>
        <ecNumber evidence="2">2.7.13.3</ecNumber>
    </recommendedName>
</protein>
<dbReference type="CDD" id="cd00130">
    <property type="entry name" value="PAS"/>
    <property type="match status" value="1"/>
</dbReference>
<dbReference type="RefSeq" id="WP_146981370.1">
    <property type="nucleotide sequence ID" value="NZ_VOSM01000004.1"/>
</dbReference>
<dbReference type="AlphaFoldDB" id="A0A5C6X5I9"/>
<evidence type="ECO:0000256" key="2">
    <source>
        <dbReference type="ARBA" id="ARBA00012438"/>
    </source>
</evidence>
<evidence type="ECO:0000259" key="7">
    <source>
        <dbReference type="PROSITE" id="PS50112"/>
    </source>
</evidence>
<dbReference type="SUPFAM" id="SSF55874">
    <property type="entry name" value="ATPase domain of HSP90 chaperone/DNA topoisomerase II/histidine kinase"/>
    <property type="match status" value="1"/>
</dbReference>
<dbReference type="InterPro" id="IPR036890">
    <property type="entry name" value="HATPase_C_sf"/>
</dbReference>
<comment type="caution">
    <text evidence="8">The sequence shown here is derived from an EMBL/GenBank/DDBJ whole genome shotgun (WGS) entry which is preliminary data.</text>
</comment>
<dbReference type="Pfam" id="PF00512">
    <property type="entry name" value="HisKA"/>
    <property type="match status" value="1"/>
</dbReference>
<dbReference type="Gene3D" id="3.30.565.10">
    <property type="entry name" value="Histidine kinase-like ATPase, C-terminal domain"/>
    <property type="match status" value="1"/>
</dbReference>
<dbReference type="InterPro" id="IPR052162">
    <property type="entry name" value="Sensor_kinase/Photoreceptor"/>
</dbReference>
<dbReference type="PROSITE" id="PS50112">
    <property type="entry name" value="PAS"/>
    <property type="match status" value="1"/>
</dbReference>
<dbReference type="PANTHER" id="PTHR43304:SF1">
    <property type="entry name" value="PAC DOMAIN-CONTAINING PROTEIN"/>
    <property type="match status" value="1"/>
</dbReference>
<dbReference type="InterPro" id="IPR005467">
    <property type="entry name" value="His_kinase_dom"/>
</dbReference>
<evidence type="ECO:0000313" key="9">
    <source>
        <dbReference type="Proteomes" id="UP000321412"/>
    </source>
</evidence>
<dbReference type="GO" id="GO:0000155">
    <property type="term" value="F:phosphorelay sensor kinase activity"/>
    <property type="evidence" value="ECO:0007669"/>
    <property type="project" value="InterPro"/>
</dbReference>
<comment type="catalytic activity">
    <reaction evidence="1">
        <text>ATP + protein L-histidine = ADP + protein N-phospho-L-histidine.</text>
        <dbReference type="EC" id="2.7.13.3"/>
    </reaction>
</comment>
<evidence type="ECO:0000256" key="1">
    <source>
        <dbReference type="ARBA" id="ARBA00000085"/>
    </source>
</evidence>
<evidence type="ECO:0000256" key="3">
    <source>
        <dbReference type="ARBA" id="ARBA00022553"/>
    </source>
</evidence>
<proteinExistence type="predicted"/>
<dbReference type="EMBL" id="VOSM01000004">
    <property type="protein sequence ID" value="TXD37159.1"/>
    <property type="molecule type" value="Genomic_DNA"/>
</dbReference>
<dbReference type="PRINTS" id="PR00344">
    <property type="entry name" value="BCTRLSENSOR"/>
</dbReference>
<dbReference type="EC" id="2.7.13.3" evidence="2"/>
<dbReference type="InterPro" id="IPR003594">
    <property type="entry name" value="HATPase_dom"/>
</dbReference>
<dbReference type="InterPro" id="IPR000014">
    <property type="entry name" value="PAS"/>
</dbReference>
<dbReference type="Pfam" id="PF02518">
    <property type="entry name" value="HATPase_c"/>
    <property type="match status" value="1"/>
</dbReference>
<sequence length="508" mass="56167">MPARKHPDTDISEAAGPADASTILAALPDLILELDAHAHICAHHAGSPEDVIANPPQTLQDQPLRDLLPRATAERIHTALTDALTLQQPITLECLVPHEHNLASIEARITPISAERALVILRDITATFRERNNLRQSEQRFRALVENLPGVVYRCRMDDDWSAIFVSERIEELVGRPAKDFLEHHTSLDQVTHPEDRAYVKREVASAVARHKAFDLHYRMIHTDGSTRHIWERGRAVYAGVDQITYLDGALFDVTDLHRLRQRVLTTSKMAAVGSLAAGVAHEINNPLAIVLANLEFVTEELVAIHQAYATDHVVTEAVDDVQQAIFKVQTGIDRVRSIIDDLRSFSDAAQSRAEHLDMARLTTWALRRAEPRVHPLARIHTHIEDVPQVWASEIGVVQIIWNLIDNAADAVSHLSPDQARIDVTLKLSDRPGFVLLEIRDNGRGMGEDILSRAFEPFFTTQGIGDGAGLGLFVCQGLVAGMDGDITVDSTPGKGTRVRVFLPTAPAQ</sequence>
<dbReference type="PANTHER" id="PTHR43304">
    <property type="entry name" value="PHYTOCHROME-LIKE PROTEIN CPH1"/>
    <property type="match status" value="1"/>
</dbReference>
<dbReference type="SMART" id="SM00091">
    <property type="entry name" value="PAS"/>
    <property type="match status" value="2"/>
</dbReference>
<keyword evidence="3" id="KW-0597">Phosphoprotein</keyword>
<gene>
    <name evidence="8" type="ORF">FRC98_10525</name>
</gene>
<dbReference type="Proteomes" id="UP000321412">
    <property type="component" value="Unassembled WGS sequence"/>
</dbReference>
<organism evidence="8 9">
    <name type="scientific">Lujinxingia vulgaris</name>
    <dbReference type="NCBI Taxonomy" id="2600176"/>
    <lineage>
        <taxon>Bacteria</taxon>
        <taxon>Deltaproteobacteria</taxon>
        <taxon>Bradymonadales</taxon>
        <taxon>Lujinxingiaceae</taxon>
        <taxon>Lujinxingia</taxon>
    </lineage>
</organism>
<dbReference type="SUPFAM" id="SSF55785">
    <property type="entry name" value="PYP-like sensor domain (PAS domain)"/>
    <property type="match status" value="1"/>
</dbReference>
<evidence type="ECO:0000313" key="8">
    <source>
        <dbReference type="EMBL" id="TXD37159.1"/>
    </source>
</evidence>
<dbReference type="InterPro" id="IPR013656">
    <property type="entry name" value="PAS_4"/>
</dbReference>
<feature type="domain" description="PAS" evidence="7">
    <location>
        <begin position="137"/>
        <end position="211"/>
    </location>
</feature>
<dbReference type="InterPro" id="IPR013655">
    <property type="entry name" value="PAS_fold_3"/>
</dbReference>
<dbReference type="InterPro" id="IPR036097">
    <property type="entry name" value="HisK_dim/P_sf"/>
</dbReference>
<name>A0A5C6X5I9_9DELT</name>
<reference evidence="8 9" key="1">
    <citation type="submission" date="2019-08" db="EMBL/GenBank/DDBJ databases">
        <title>Bradymonadales sp. TMQ4.</title>
        <authorList>
            <person name="Liang Q."/>
        </authorList>
    </citation>
    <scope>NUCLEOTIDE SEQUENCE [LARGE SCALE GENOMIC DNA]</scope>
    <source>
        <strain evidence="8 9">TMQ4</strain>
    </source>
</reference>
<feature type="domain" description="Histidine kinase" evidence="6">
    <location>
        <begin position="279"/>
        <end position="506"/>
    </location>
</feature>
<dbReference type="SMART" id="SM00387">
    <property type="entry name" value="HATPase_c"/>
    <property type="match status" value="1"/>
</dbReference>